<accession>A0ACB9AKX7</accession>
<evidence type="ECO:0000313" key="1">
    <source>
        <dbReference type="EMBL" id="KAI3710363.1"/>
    </source>
</evidence>
<dbReference type="Proteomes" id="UP001055811">
    <property type="component" value="Linkage Group LG07"/>
</dbReference>
<name>A0ACB9AKX7_CICIN</name>
<keyword evidence="2" id="KW-1185">Reference proteome</keyword>
<reference evidence="2" key="1">
    <citation type="journal article" date="2022" name="Mol. Ecol. Resour.">
        <title>The genomes of chicory, endive, great burdock and yacon provide insights into Asteraceae palaeo-polyploidization history and plant inulin production.</title>
        <authorList>
            <person name="Fan W."/>
            <person name="Wang S."/>
            <person name="Wang H."/>
            <person name="Wang A."/>
            <person name="Jiang F."/>
            <person name="Liu H."/>
            <person name="Zhao H."/>
            <person name="Xu D."/>
            <person name="Zhang Y."/>
        </authorList>
    </citation>
    <scope>NUCLEOTIDE SEQUENCE [LARGE SCALE GENOMIC DNA]</scope>
    <source>
        <strain evidence="2">cv. Punajuju</strain>
    </source>
</reference>
<reference evidence="1 2" key="2">
    <citation type="journal article" date="2022" name="Mol. Ecol. Resour.">
        <title>The genomes of chicory, endive, great burdock and yacon provide insights into Asteraceae paleo-polyploidization history and plant inulin production.</title>
        <authorList>
            <person name="Fan W."/>
            <person name="Wang S."/>
            <person name="Wang H."/>
            <person name="Wang A."/>
            <person name="Jiang F."/>
            <person name="Liu H."/>
            <person name="Zhao H."/>
            <person name="Xu D."/>
            <person name="Zhang Y."/>
        </authorList>
    </citation>
    <scope>NUCLEOTIDE SEQUENCE [LARGE SCALE GENOMIC DNA]</scope>
    <source>
        <strain evidence="2">cv. Punajuju</strain>
        <tissue evidence="1">Leaves</tissue>
    </source>
</reference>
<gene>
    <name evidence="1" type="ORF">L2E82_40142</name>
</gene>
<proteinExistence type="predicted"/>
<sequence>MIILVFNCIQLCLSFYSETISKPKVAPHRLHITTTPLLLFARLFSWGMECSDIDYGVVWSQIVIHNEYFNNNVGKVDQHIATSEALSICF</sequence>
<protein>
    <submittedName>
        <fullName evidence="1">Uncharacterized protein</fullName>
    </submittedName>
</protein>
<dbReference type="EMBL" id="CM042015">
    <property type="protein sequence ID" value="KAI3710363.1"/>
    <property type="molecule type" value="Genomic_DNA"/>
</dbReference>
<evidence type="ECO:0000313" key="2">
    <source>
        <dbReference type="Proteomes" id="UP001055811"/>
    </source>
</evidence>
<organism evidence="1 2">
    <name type="scientific">Cichorium intybus</name>
    <name type="common">Chicory</name>
    <dbReference type="NCBI Taxonomy" id="13427"/>
    <lineage>
        <taxon>Eukaryota</taxon>
        <taxon>Viridiplantae</taxon>
        <taxon>Streptophyta</taxon>
        <taxon>Embryophyta</taxon>
        <taxon>Tracheophyta</taxon>
        <taxon>Spermatophyta</taxon>
        <taxon>Magnoliopsida</taxon>
        <taxon>eudicotyledons</taxon>
        <taxon>Gunneridae</taxon>
        <taxon>Pentapetalae</taxon>
        <taxon>asterids</taxon>
        <taxon>campanulids</taxon>
        <taxon>Asterales</taxon>
        <taxon>Asteraceae</taxon>
        <taxon>Cichorioideae</taxon>
        <taxon>Cichorieae</taxon>
        <taxon>Cichoriinae</taxon>
        <taxon>Cichorium</taxon>
    </lineage>
</organism>
<comment type="caution">
    <text evidence="1">The sequence shown here is derived from an EMBL/GenBank/DDBJ whole genome shotgun (WGS) entry which is preliminary data.</text>
</comment>